<dbReference type="SUPFAM" id="SSF51261">
    <property type="entry name" value="Duplicated hybrid motif"/>
    <property type="match status" value="1"/>
</dbReference>
<sequence>MNNYLRVICVLTVSTPIFGQDFPAKSLSTEKKLATKSIRAGKDGGARPPGDWYQQQNEPMDRAFTFLEDIPCISPLEAGESPWISSAFGMRLHPIDRVPKPHLGLDLVCRRGFQFVYATANGQVAFAGDRGGLGLAIEVNHVRGYTTGYGHLGSIFVRVGDQVRIGEVLGVTGSSGKATGIHLHYTVIRNGTAVDPPTLSDSI</sequence>
<dbReference type="CDD" id="cd12797">
    <property type="entry name" value="M23_peptidase"/>
    <property type="match status" value="1"/>
</dbReference>
<dbReference type="GO" id="GO:0004222">
    <property type="term" value="F:metalloendopeptidase activity"/>
    <property type="evidence" value="ECO:0007669"/>
    <property type="project" value="TreeGrafter"/>
</dbReference>
<dbReference type="Gene3D" id="2.70.70.10">
    <property type="entry name" value="Glucose Permease (Domain IIA)"/>
    <property type="match status" value="1"/>
</dbReference>
<dbReference type="InterPro" id="IPR050570">
    <property type="entry name" value="Cell_wall_metabolism_enzyme"/>
</dbReference>
<gene>
    <name evidence="2" type="ORF">GBK04_29815</name>
</gene>
<dbReference type="Proteomes" id="UP000479293">
    <property type="component" value="Unassembled WGS sequence"/>
</dbReference>
<accession>A0A7C9FQP3</accession>
<dbReference type="AlphaFoldDB" id="A0A7C9FQP3"/>
<proteinExistence type="predicted"/>
<name>A0A7C9FQP3_9BACT</name>
<protein>
    <submittedName>
        <fullName evidence="2">Peptidoglycan DD-metalloendopeptidase family protein</fullName>
    </submittedName>
</protein>
<dbReference type="InterPro" id="IPR016047">
    <property type="entry name" value="M23ase_b-sheet_dom"/>
</dbReference>
<feature type="domain" description="M23ase beta-sheet core" evidence="1">
    <location>
        <begin position="101"/>
        <end position="196"/>
    </location>
</feature>
<comment type="caution">
    <text evidence="2">The sequence shown here is derived from an EMBL/GenBank/DDBJ whole genome shotgun (WGS) entry which is preliminary data.</text>
</comment>
<dbReference type="PANTHER" id="PTHR21666:SF270">
    <property type="entry name" value="MUREIN HYDROLASE ACTIVATOR ENVC"/>
    <property type="match status" value="1"/>
</dbReference>
<organism evidence="2 3">
    <name type="scientific">Salmonirosea aquatica</name>
    <dbReference type="NCBI Taxonomy" id="2654236"/>
    <lineage>
        <taxon>Bacteria</taxon>
        <taxon>Pseudomonadati</taxon>
        <taxon>Bacteroidota</taxon>
        <taxon>Cytophagia</taxon>
        <taxon>Cytophagales</taxon>
        <taxon>Spirosomataceae</taxon>
        <taxon>Salmonirosea</taxon>
    </lineage>
</organism>
<evidence type="ECO:0000259" key="1">
    <source>
        <dbReference type="Pfam" id="PF01551"/>
    </source>
</evidence>
<evidence type="ECO:0000313" key="2">
    <source>
        <dbReference type="EMBL" id="MPR37411.1"/>
    </source>
</evidence>
<dbReference type="Pfam" id="PF01551">
    <property type="entry name" value="Peptidase_M23"/>
    <property type="match status" value="1"/>
</dbReference>
<dbReference type="RefSeq" id="WP_152766875.1">
    <property type="nucleotide sequence ID" value="NZ_WHLY01000004.1"/>
</dbReference>
<dbReference type="PANTHER" id="PTHR21666">
    <property type="entry name" value="PEPTIDASE-RELATED"/>
    <property type="match status" value="1"/>
</dbReference>
<evidence type="ECO:0000313" key="3">
    <source>
        <dbReference type="Proteomes" id="UP000479293"/>
    </source>
</evidence>
<dbReference type="EMBL" id="WHLY01000004">
    <property type="protein sequence ID" value="MPR37411.1"/>
    <property type="molecule type" value="Genomic_DNA"/>
</dbReference>
<reference evidence="2 3" key="1">
    <citation type="submission" date="2019-10" db="EMBL/GenBank/DDBJ databases">
        <title>Draft Genome Sequence of Cytophagaceae sp. SJW1-29.</title>
        <authorList>
            <person name="Choi A."/>
        </authorList>
    </citation>
    <scope>NUCLEOTIDE SEQUENCE [LARGE SCALE GENOMIC DNA]</scope>
    <source>
        <strain evidence="2 3">SJW1-29</strain>
    </source>
</reference>
<keyword evidence="3" id="KW-1185">Reference proteome</keyword>
<dbReference type="InterPro" id="IPR011055">
    <property type="entry name" value="Dup_hybrid_motif"/>
</dbReference>